<comment type="caution">
    <text evidence="3">The sequence shown here is derived from an EMBL/GenBank/DDBJ whole genome shotgun (WGS) entry which is preliminary data.</text>
</comment>
<feature type="transmembrane region" description="Helical" evidence="1">
    <location>
        <begin position="20"/>
        <end position="44"/>
    </location>
</feature>
<accession>A0A150JLQ0</accession>
<dbReference type="EMBL" id="LNJE01000004">
    <property type="protein sequence ID" value="KYC58175.1"/>
    <property type="molecule type" value="Genomic_DNA"/>
</dbReference>
<sequence>MLDKIYEIFHDRMIHKGKGVGIGSGFTSEFLMISFFLIAGILVLRTTNSIIFALGSILILAAILFTVPTVFRVEKENTDSINLTSFYVALSIVIILIVFFAGSGVLI</sequence>
<feature type="transmembrane region" description="Helical" evidence="1">
    <location>
        <begin position="50"/>
        <end position="71"/>
    </location>
</feature>
<dbReference type="Proteomes" id="UP000092420">
    <property type="component" value="Unassembled WGS sequence"/>
</dbReference>
<organism evidence="3">
    <name type="scientific">Candidatus Methanofastidiosum methylothiophilum</name>
    <dbReference type="NCBI Taxonomy" id="1705564"/>
    <lineage>
        <taxon>Archaea</taxon>
        <taxon>Methanobacteriati</taxon>
        <taxon>Methanobacteriota</taxon>
        <taxon>Stenosarchaea group</taxon>
        <taxon>Candidatus Methanofastidiosia</taxon>
        <taxon>Candidatus Methanofastidiosales</taxon>
        <taxon>Candidatus Methanofastidiosaceae</taxon>
        <taxon>Candidatus Methanofastidiosum</taxon>
    </lineage>
</organism>
<protein>
    <submittedName>
        <fullName evidence="3">Hydrogenase subunit EhbG</fullName>
    </submittedName>
</protein>
<keyword evidence="1" id="KW-0472">Membrane</keyword>
<evidence type="ECO:0000256" key="1">
    <source>
        <dbReference type="SAM" id="Phobius"/>
    </source>
</evidence>
<name>A0A150JLQ0_9EURY</name>
<dbReference type="AlphaFoldDB" id="A0A150JLQ0"/>
<dbReference type="PATRIC" id="fig|1706433.3.peg.416"/>
<evidence type="ECO:0000313" key="3">
    <source>
        <dbReference type="EMBL" id="KYC58175.1"/>
    </source>
</evidence>
<dbReference type="EMBL" id="LNJB01000003">
    <property type="protein sequence ID" value="KYC55190.1"/>
    <property type="molecule type" value="Genomic_DNA"/>
</dbReference>
<evidence type="ECO:0000313" key="4">
    <source>
        <dbReference type="Proteomes" id="UP000092420"/>
    </source>
</evidence>
<accession>A0A150JD99</accession>
<keyword evidence="1" id="KW-1133">Transmembrane helix</keyword>
<dbReference type="PATRIC" id="fig|1706435.3.peg.445"/>
<proteinExistence type="predicted"/>
<keyword evidence="1" id="KW-0812">Transmembrane</keyword>
<evidence type="ECO:0000313" key="2">
    <source>
        <dbReference type="EMBL" id="KYC55190.1"/>
    </source>
</evidence>
<reference evidence="3 4" key="1">
    <citation type="journal article" date="2016" name="ISME J.">
        <title>Chasing the elusive Euryarchaeota class WSA2: genomes reveal a uniquely fastidious methyl-reducing methanogen.</title>
        <authorList>
            <person name="Nobu M.K."/>
            <person name="Narihiro T."/>
            <person name="Kuroda K."/>
            <person name="Mei R."/>
            <person name="Liu W.T."/>
        </authorList>
    </citation>
    <scope>NUCLEOTIDE SEQUENCE [LARGE SCALE GENOMIC DNA]</scope>
    <source>
        <strain evidence="2">ADurb1013_Bin02101</strain>
        <strain evidence="3">ADurb1213_Bin02801</strain>
    </source>
</reference>
<feature type="transmembrane region" description="Helical" evidence="1">
    <location>
        <begin position="83"/>
        <end position="106"/>
    </location>
</feature>
<gene>
    <name evidence="2" type="ORF">AN188_00415</name>
    <name evidence="3" type="ORF">APG09_00454</name>
</gene>
<accession>A0A150JJH0</accession>